<feature type="transmembrane region" description="Helical" evidence="1">
    <location>
        <begin position="47"/>
        <end position="68"/>
    </location>
</feature>
<keyword evidence="1" id="KW-1133">Transmembrane helix</keyword>
<evidence type="ECO:0000256" key="1">
    <source>
        <dbReference type="SAM" id="Phobius"/>
    </source>
</evidence>
<organism evidence="2 3">
    <name type="scientific">Stephanodiscus triporus</name>
    <dbReference type="NCBI Taxonomy" id="2934178"/>
    <lineage>
        <taxon>Eukaryota</taxon>
        <taxon>Sar</taxon>
        <taxon>Stramenopiles</taxon>
        <taxon>Ochrophyta</taxon>
        <taxon>Bacillariophyta</taxon>
        <taxon>Coscinodiscophyceae</taxon>
        <taxon>Thalassiosirophycidae</taxon>
        <taxon>Stephanodiscales</taxon>
        <taxon>Stephanodiscaceae</taxon>
        <taxon>Stephanodiscus</taxon>
    </lineage>
</organism>
<protein>
    <submittedName>
        <fullName evidence="2">Uncharacterized protein</fullName>
    </submittedName>
</protein>
<dbReference type="EMBL" id="JALLAZ020001532">
    <property type="protein sequence ID" value="KAL3773438.1"/>
    <property type="molecule type" value="Genomic_DNA"/>
</dbReference>
<sequence length="76" mass="8442">MILRQPALCKFAILYFHDNIRHGPIFWLCGCGSPCGSVTSRYETSNVVPASLLLVLGCAIVGSFVWACNKRNHFIK</sequence>
<keyword evidence="1" id="KW-0812">Transmembrane</keyword>
<evidence type="ECO:0000313" key="2">
    <source>
        <dbReference type="EMBL" id="KAL3773438.1"/>
    </source>
</evidence>
<accession>A0ABD3NDF9</accession>
<dbReference type="Proteomes" id="UP001530315">
    <property type="component" value="Unassembled WGS sequence"/>
</dbReference>
<reference evidence="2 3" key="1">
    <citation type="submission" date="2024-10" db="EMBL/GenBank/DDBJ databases">
        <title>Updated reference genomes for cyclostephanoid diatoms.</title>
        <authorList>
            <person name="Roberts W.R."/>
            <person name="Alverson A.J."/>
        </authorList>
    </citation>
    <scope>NUCLEOTIDE SEQUENCE [LARGE SCALE GENOMIC DNA]</scope>
    <source>
        <strain evidence="2 3">AJA276-08</strain>
    </source>
</reference>
<gene>
    <name evidence="2" type="ORF">ACHAW5_006922</name>
</gene>
<dbReference type="AlphaFoldDB" id="A0ABD3NDF9"/>
<keyword evidence="3" id="KW-1185">Reference proteome</keyword>
<evidence type="ECO:0000313" key="3">
    <source>
        <dbReference type="Proteomes" id="UP001530315"/>
    </source>
</evidence>
<keyword evidence="1" id="KW-0472">Membrane</keyword>
<name>A0ABD3NDF9_9STRA</name>
<proteinExistence type="predicted"/>
<comment type="caution">
    <text evidence="2">The sequence shown here is derived from an EMBL/GenBank/DDBJ whole genome shotgun (WGS) entry which is preliminary data.</text>
</comment>